<keyword evidence="2" id="KW-1185">Reference proteome</keyword>
<accession>A0A926JRV4</accession>
<evidence type="ECO:0000313" key="1">
    <source>
        <dbReference type="EMBL" id="MBC9796154.1"/>
    </source>
</evidence>
<evidence type="ECO:0000313" key="2">
    <source>
        <dbReference type="Proteomes" id="UP000653730"/>
    </source>
</evidence>
<comment type="caution">
    <text evidence="1">The sequence shown here is derived from an EMBL/GenBank/DDBJ whole genome shotgun (WGS) entry which is preliminary data.</text>
</comment>
<dbReference type="AlphaFoldDB" id="A0A926JRV4"/>
<dbReference type="Proteomes" id="UP000653730">
    <property type="component" value="Unassembled WGS sequence"/>
</dbReference>
<name>A0A926JRV4_9FLAO</name>
<sequence>MNPQKRPIMRKLATGILALSVLISCEQPAPVLEFSVKNPLNSDRFSETISINPEKFASLTATSGMEKLLITDKASGDTLVTQLVDNDVDGTPDELLFQLNLKGGEARQLLARIAESDPVGKTEGERTTFSRFVPERTDDYAWENDRVAFRTYGPDAQRRIEENVPGGTLSSGMDAWLKRVEYPIIDKWYKNNEEKEGAYHIDTGEGYDPYHVGPSRGVGGTGIWVNDSLYTSKNFTAYKTIATGPLRTVFELEYAAWNADSIQVKETKRISLDLGSNLSRFESVFESGEALPNITIGLMLHEKEGEVRSEKGKGWFRYWEPMDGSELGVGMIIAPESVLDYKDHRVDYKDGSQLLIMADPKDNKVVYYAGFGWKKSGQFTNAGEWDAYLEHFAEKIANPVKVQF</sequence>
<protein>
    <submittedName>
        <fullName evidence="1">DUF4861 domain-containing protein</fullName>
    </submittedName>
</protein>
<gene>
    <name evidence="1" type="ORF">IBL28_09260</name>
</gene>
<dbReference type="InterPro" id="IPR032342">
    <property type="entry name" value="DUF4861"/>
</dbReference>
<proteinExistence type="predicted"/>
<dbReference type="Pfam" id="PF16153">
    <property type="entry name" value="DUF4861"/>
    <property type="match status" value="1"/>
</dbReference>
<dbReference type="EMBL" id="JACVDC010000021">
    <property type="protein sequence ID" value="MBC9796154.1"/>
    <property type="molecule type" value="Genomic_DNA"/>
</dbReference>
<dbReference type="PROSITE" id="PS51257">
    <property type="entry name" value="PROKAR_LIPOPROTEIN"/>
    <property type="match status" value="1"/>
</dbReference>
<organism evidence="1 2">
    <name type="scientific">Sinomicrobium weinanense</name>
    <dbReference type="NCBI Taxonomy" id="2842200"/>
    <lineage>
        <taxon>Bacteria</taxon>
        <taxon>Pseudomonadati</taxon>
        <taxon>Bacteroidota</taxon>
        <taxon>Flavobacteriia</taxon>
        <taxon>Flavobacteriales</taxon>
        <taxon>Flavobacteriaceae</taxon>
        <taxon>Sinomicrobium</taxon>
    </lineage>
</organism>
<reference evidence="1 2" key="1">
    <citation type="submission" date="2020-09" db="EMBL/GenBank/DDBJ databases">
        <title>Sinomicrobium weinanense sp. nov., a halophilic bacteria isolated from saline-alkali soil.</title>
        <authorList>
            <person name="Wu P."/>
            <person name="Ren H."/>
            <person name="Mei Y."/>
            <person name="Liang Y."/>
            <person name="Chen Z."/>
        </authorList>
    </citation>
    <scope>NUCLEOTIDE SEQUENCE [LARGE SCALE GENOMIC DNA]</scope>
    <source>
        <strain evidence="1 2">FJxs</strain>
    </source>
</reference>